<evidence type="ECO:0000256" key="1">
    <source>
        <dbReference type="ARBA" id="ARBA00022781"/>
    </source>
</evidence>
<dbReference type="EMBL" id="QOUX01000046">
    <property type="protein sequence ID" value="RXI98586.1"/>
    <property type="molecule type" value="Genomic_DNA"/>
</dbReference>
<evidence type="ECO:0000313" key="4">
    <source>
        <dbReference type="EMBL" id="RXI98586.1"/>
    </source>
</evidence>
<proteinExistence type="predicted"/>
<feature type="transmembrane region" description="Helical" evidence="3">
    <location>
        <begin position="52"/>
        <end position="74"/>
    </location>
</feature>
<dbReference type="GO" id="GO:1902600">
    <property type="term" value="P:proton transmembrane transport"/>
    <property type="evidence" value="ECO:0007669"/>
    <property type="project" value="UniProtKB-KW"/>
</dbReference>
<keyword evidence="1" id="KW-0375">Hydrogen ion transport</keyword>
<dbReference type="RefSeq" id="WP_129079940.1">
    <property type="nucleotide sequence ID" value="NZ_QOUX01000046.1"/>
</dbReference>
<gene>
    <name evidence="4" type="ORF">DS745_19920</name>
</gene>
<feature type="transmembrane region" description="Helical" evidence="3">
    <location>
        <begin position="86"/>
        <end position="107"/>
    </location>
</feature>
<reference evidence="4 5" key="1">
    <citation type="journal article" date="2019" name="Int. J. Syst. Evol. Microbiol.">
        <title>Anaerobacillus alkaliphilus sp. nov., a novel alkaliphilic and moderately halophilic bacterium.</title>
        <authorList>
            <person name="Borsodi A.K."/>
            <person name="Aszalos J.M."/>
            <person name="Bihari P."/>
            <person name="Nagy I."/>
            <person name="Schumann P."/>
            <person name="Sproer C."/>
            <person name="Kovacs A.L."/>
            <person name="Boka K."/>
            <person name="Dobosy P."/>
            <person name="Ovari M."/>
            <person name="Szili-Kovacs T."/>
            <person name="Toth E."/>
        </authorList>
    </citation>
    <scope>NUCLEOTIDE SEQUENCE [LARGE SCALE GENOMIC DNA]</scope>
    <source>
        <strain evidence="4 5">B16-10</strain>
    </source>
</reference>
<evidence type="ECO:0000256" key="2">
    <source>
        <dbReference type="ARBA" id="ARBA00023065"/>
    </source>
</evidence>
<comment type="caution">
    <text evidence="4">The sequence shown here is derived from an EMBL/GenBank/DDBJ whole genome shotgun (WGS) entry which is preliminary data.</text>
</comment>
<keyword evidence="3" id="KW-0812">Transmembrane</keyword>
<dbReference type="AlphaFoldDB" id="A0A4Q0VQ24"/>
<keyword evidence="2" id="KW-0813">Transport</keyword>
<feature type="transmembrane region" description="Helical" evidence="3">
    <location>
        <begin position="6"/>
        <end position="23"/>
    </location>
</feature>
<keyword evidence="3" id="KW-1133">Transmembrane helix</keyword>
<dbReference type="Proteomes" id="UP000290649">
    <property type="component" value="Unassembled WGS sequence"/>
</dbReference>
<accession>A0A4Q0VQ24</accession>
<name>A0A4Q0VQ24_9BACI</name>
<organism evidence="4 5">
    <name type="scientific">Anaerobacillus alkaliphilus</name>
    <dbReference type="NCBI Taxonomy" id="1548597"/>
    <lineage>
        <taxon>Bacteria</taxon>
        <taxon>Bacillati</taxon>
        <taxon>Bacillota</taxon>
        <taxon>Bacilli</taxon>
        <taxon>Bacillales</taxon>
        <taxon>Bacillaceae</taxon>
        <taxon>Anaerobacillus</taxon>
    </lineage>
</organism>
<dbReference type="InterPro" id="IPR038662">
    <property type="entry name" value="ATP_synth_F0_csu_sf"/>
</dbReference>
<dbReference type="OrthoDB" id="2968238at2"/>
<keyword evidence="2" id="KW-0406">Ion transport</keyword>
<dbReference type="Gene3D" id="1.20.20.10">
    <property type="entry name" value="F1F0 ATP synthase subunit C"/>
    <property type="match status" value="1"/>
</dbReference>
<protein>
    <submittedName>
        <fullName evidence="4">Uncharacterized protein</fullName>
    </submittedName>
</protein>
<evidence type="ECO:0000313" key="5">
    <source>
        <dbReference type="Proteomes" id="UP000290649"/>
    </source>
</evidence>
<evidence type="ECO:0000256" key="3">
    <source>
        <dbReference type="SAM" id="Phobius"/>
    </source>
</evidence>
<sequence length="152" mass="16712">MNYVGWLFVLAAYIAVIGIYISFRQMLNVVSSKIQNGEQVDQSGFQKEMGHFFLRVALIETIPIIFIVAGFIQMESVASGSGIYDIILQLGLVLIILFFGIINLFRLRGQIISLPGIDQMSRSFVNTLVFIGLGLITAIPIISIVALSLLTA</sequence>
<keyword evidence="3" id="KW-0472">Membrane</keyword>
<keyword evidence="5" id="KW-1185">Reference proteome</keyword>
<feature type="transmembrane region" description="Helical" evidence="3">
    <location>
        <begin position="128"/>
        <end position="150"/>
    </location>
</feature>